<accession>A0A813BDI9</accession>
<dbReference type="Proteomes" id="UP000601435">
    <property type="component" value="Unassembled WGS sequence"/>
</dbReference>
<organism evidence="1 2">
    <name type="scientific">Symbiodinium necroappetens</name>
    <dbReference type="NCBI Taxonomy" id="1628268"/>
    <lineage>
        <taxon>Eukaryota</taxon>
        <taxon>Sar</taxon>
        <taxon>Alveolata</taxon>
        <taxon>Dinophyceae</taxon>
        <taxon>Suessiales</taxon>
        <taxon>Symbiodiniaceae</taxon>
        <taxon>Symbiodinium</taxon>
    </lineage>
</organism>
<evidence type="ECO:0000313" key="2">
    <source>
        <dbReference type="Proteomes" id="UP000601435"/>
    </source>
</evidence>
<gene>
    <name evidence="1" type="ORF">SNEC2469_LOCUS30085</name>
</gene>
<keyword evidence="2" id="KW-1185">Reference proteome</keyword>
<evidence type="ECO:0000313" key="1">
    <source>
        <dbReference type="EMBL" id="CAE7897165.1"/>
    </source>
</evidence>
<dbReference type="AlphaFoldDB" id="A0A813BDI9"/>
<dbReference type="EMBL" id="CAJNJA010069202">
    <property type="protein sequence ID" value="CAE7897165.1"/>
    <property type="molecule type" value="Genomic_DNA"/>
</dbReference>
<dbReference type="OrthoDB" id="10371854at2759"/>
<name>A0A813BDI9_9DINO</name>
<comment type="caution">
    <text evidence="1">The sequence shown here is derived from an EMBL/GenBank/DDBJ whole genome shotgun (WGS) entry which is preliminary data.</text>
</comment>
<reference evidence="1" key="1">
    <citation type="submission" date="2021-02" db="EMBL/GenBank/DDBJ databases">
        <authorList>
            <person name="Dougan E. K."/>
            <person name="Rhodes N."/>
            <person name="Thang M."/>
            <person name="Chan C."/>
        </authorList>
    </citation>
    <scope>NUCLEOTIDE SEQUENCE</scope>
</reference>
<sequence>MKDRLSEGLPALDIPKDVQIGIVQKFSKDAPLSGEAASAKEFWNTMCPLAEPPSEGMSPKTFDLRAPRLAECDGDDLTKVRLCEKAVLDRLVRLVKEGEAQQQDLADALIRQMEQSLSASVLPEEHASKKAVNRLIVGLKALTAVSGTNVCVTSLPDPSFVKTLTAEKNMANPLGALLDQYWTYAFAEQSCKDELETFANMFSKDNLDKLKIETVHEFFSKLRIYHESLRAGAVEELQVLAISALQSLAEQMLADSGSPATTAVRLMEETCLLAKSNVRDAEEAVSKLEPILAALRPKLLAVDQEAKRQDLGNAVTQLSAATSNSEMLEMHPKLKKLALEGILIPEAMDQDSAPRLGDYSDYRSLVWVQQLSTQLSCVAA</sequence>
<proteinExistence type="predicted"/>
<protein>
    <submittedName>
        <fullName evidence="1">Uncharacterized protein</fullName>
    </submittedName>
</protein>